<dbReference type="AlphaFoldDB" id="A0A139HFI6"/>
<feature type="region of interest" description="Disordered" evidence="1">
    <location>
        <begin position="1"/>
        <end position="20"/>
    </location>
</feature>
<dbReference type="EMBL" id="LFZO01000662">
    <property type="protein sequence ID" value="KXT01198.1"/>
    <property type="molecule type" value="Genomic_DNA"/>
</dbReference>
<organism evidence="2 3">
    <name type="scientific">Pseudocercospora musae</name>
    <dbReference type="NCBI Taxonomy" id="113226"/>
    <lineage>
        <taxon>Eukaryota</taxon>
        <taxon>Fungi</taxon>
        <taxon>Dikarya</taxon>
        <taxon>Ascomycota</taxon>
        <taxon>Pezizomycotina</taxon>
        <taxon>Dothideomycetes</taxon>
        <taxon>Dothideomycetidae</taxon>
        <taxon>Mycosphaerellales</taxon>
        <taxon>Mycosphaerellaceae</taxon>
        <taxon>Pseudocercospora</taxon>
    </lineage>
</organism>
<proteinExistence type="predicted"/>
<feature type="region of interest" description="Disordered" evidence="1">
    <location>
        <begin position="40"/>
        <end position="78"/>
    </location>
</feature>
<sequence>MHETVGMNRNACQEDATSTSESIALANILRSTRVVETDPKALAEAEKRKRKREVQTDISSSSRSSSIESDALLDSPSNESWRARAIVTALPIHRITEKHRHQIKSKQQRLRIPPIHSTTPSWTRNSAKQHHRHILKYTHGRKADESDSDRG</sequence>
<dbReference type="Proteomes" id="UP000073492">
    <property type="component" value="Unassembled WGS sequence"/>
</dbReference>
<gene>
    <name evidence="2" type="ORF">AC579_1912</name>
</gene>
<evidence type="ECO:0000313" key="3">
    <source>
        <dbReference type="Proteomes" id="UP000073492"/>
    </source>
</evidence>
<feature type="compositionally biased region" description="Low complexity" evidence="1">
    <location>
        <begin position="58"/>
        <end position="69"/>
    </location>
</feature>
<evidence type="ECO:0000256" key="1">
    <source>
        <dbReference type="SAM" id="MobiDB-lite"/>
    </source>
</evidence>
<reference evidence="2 3" key="1">
    <citation type="submission" date="2015-07" db="EMBL/GenBank/DDBJ databases">
        <title>Comparative genomics of the Sigatoka disease complex on banana suggests a link between parallel evolutionary changes in Pseudocercospora fijiensis and Pseudocercospora eumusae and increased virulence on the banana host.</title>
        <authorList>
            <person name="Chang T.-C."/>
            <person name="Salvucci A."/>
            <person name="Crous P.W."/>
            <person name="Stergiopoulos I."/>
        </authorList>
    </citation>
    <scope>NUCLEOTIDE SEQUENCE [LARGE SCALE GENOMIC DNA]</scope>
    <source>
        <strain evidence="2 3">CBS 116634</strain>
    </source>
</reference>
<accession>A0A139HFI6</accession>
<keyword evidence="3" id="KW-1185">Reference proteome</keyword>
<comment type="caution">
    <text evidence="2">The sequence shown here is derived from an EMBL/GenBank/DDBJ whole genome shotgun (WGS) entry which is preliminary data.</text>
</comment>
<name>A0A139HFI6_9PEZI</name>
<protein>
    <submittedName>
        <fullName evidence="2">Uncharacterized protein</fullName>
    </submittedName>
</protein>
<evidence type="ECO:0000313" key="2">
    <source>
        <dbReference type="EMBL" id="KXT01198.1"/>
    </source>
</evidence>